<organism evidence="1 2">
    <name type="scientific">Diaphorina citri</name>
    <name type="common">Asian citrus psyllid</name>
    <dbReference type="NCBI Taxonomy" id="121845"/>
    <lineage>
        <taxon>Eukaryota</taxon>
        <taxon>Metazoa</taxon>
        <taxon>Ecdysozoa</taxon>
        <taxon>Arthropoda</taxon>
        <taxon>Hexapoda</taxon>
        <taxon>Insecta</taxon>
        <taxon>Pterygota</taxon>
        <taxon>Neoptera</taxon>
        <taxon>Paraneoptera</taxon>
        <taxon>Hemiptera</taxon>
        <taxon>Sternorrhyncha</taxon>
        <taxon>Psylloidea</taxon>
        <taxon>Psyllidae</taxon>
        <taxon>Diaphorininae</taxon>
        <taxon>Diaphorina</taxon>
    </lineage>
</organism>
<dbReference type="Proteomes" id="UP000079169">
    <property type="component" value="Unplaced"/>
</dbReference>
<evidence type="ECO:0000313" key="2">
    <source>
        <dbReference type="RefSeq" id="XP_008485869.2"/>
    </source>
</evidence>
<proteinExistence type="predicted"/>
<dbReference type="KEGG" id="dci:103522546"/>
<accession>A0A1S3DQ89</accession>
<evidence type="ECO:0000313" key="1">
    <source>
        <dbReference type="Proteomes" id="UP000079169"/>
    </source>
</evidence>
<reference evidence="2" key="1">
    <citation type="submission" date="2025-08" db="UniProtKB">
        <authorList>
            <consortium name="RefSeq"/>
        </authorList>
    </citation>
    <scope>IDENTIFICATION</scope>
</reference>
<dbReference type="PaxDb" id="121845-A0A1S3DQ89"/>
<feature type="non-terminal residue" evidence="2">
    <location>
        <position position="1"/>
    </location>
</feature>
<dbReference type="RefSeq" id="XP_008485869.2">
    <property type="nucleotide sequence ID" value="XM_008487647.2"/>
</dbReference>
<dbReference type="GeneID" id="103522546"/>
<gene>
    <name evidence="2" type="primary">LOC103522546</name>
</gene>
<protein>
    <submittedName>
        <fullName evidence="2">Uncharacterized protein LOC103522546</fullName>
    </submittedName>
</protein>
<sequence length="117" mass="13412">RKSTTRSPNRTARSTKVTKAPRLQFKTTTVNITWSTFVPTARFYLNPFHKHLEDMFNTYAVLLFTNHNCEKSALAKAAFARYNFTNYEEKVVNRRGDQNAILDTLLILTVLLSPPCG</sequence>
<dbReference type="AlphaFoldDB" id="A0A1S3DQ89"/>
<name>A0A1S3DQ89_DIACI</name>
<keyword evidence="1" id="KW-1185">Reference proteome</keyword>